<evidence type="ECO:0000256" key="2">
    <source>
        <dbReference type="ARBA" id="ARBA00022670"/>
    </source>
</evidence>
<keyword evidence="7" id="KW-0456">Lyase</keyword>
<dbReference type="EC" id="3.4.-.-" evidence="8"/>
<evidence type="ECO:0000256" key="5">
    <source>
        <dbReference type="ARBA" id="ARBA00023124"/>
    </source>
</evidence>
<name>A0ABT2KDL8_9RHOB</name>
<evidence type="ECO:0000256" key="3">
    <source>
        <dbReference type="ARBA" id="ARBA00022763"/>
    </source>
</evidence>
<dbReference type="Pfam" id="PF02586">
    <property type="entry name" value="SRAP"/>
    <property type="match status" value="1"/>
</dbReference>
<dbReference type="PANTHER" id="PTHR13604">
    <property type="entry name" value="DC12-RELATED"/>
    <property type="match status" value="1"/>
</dbReference>
<dbReference type="InterPro" id="IPR003738">
    <property type="entry name" value="SRAP"/>
</dbReference>
<evidence type="ECO:0000256" key="4">
    <source>
        <dbReference type="ARBA" id="ARBA00022801"/>
    </source>
</evidence>
<keyword evidence="10" id="KW-1185">Reference proteome</keyword>
<dbReference type="SUPFAM" id="SSF143081">
    <property type="entry name" value="BB1717-like"/>
    <property type="match status" value="1"/>
</dbReference>
<proteinExistence type="inferred from homology"/>
<keyword evidence="5" id="KW-0190">Covalent protein-DNA linkage</keyword>
<dbReference type="PANTHER" id="PTHR13604:SF0">
    <property type="entry name" value="ABASIC SITE PROCESSING PROTEIN HMCES"/>
    <property type="match status" value="1"/>
</dbReference>
<protein>
    <recommendedName>
        <fullName evidence="8">Abasic site processing protein</fullName>
        <ecNumber evidence="8">3.4.-.-</ecNumber>
    </recommendedName>
</protein>
<accession>A0ABT2KDL8</accession>
<evidence type="ECO:0000256" key="6">
    <source>
        <dbReference type="ARBA" id="ARBA00023125"/>
    </source>
</evidence>
<evidence type="ECO:0000256" key="8">
    <source>
        <dbReference type="RuleBase" id="RU364100"/>
    </source>
</evidence>
<evidence type="ECO:0000313" key="9">
    <source>
        <dbReference type="EMBL" id="MCT4334642.1"/>
    </source>
</evidence>
<comment type="similarity">
    <text evidence="1 8">Belongs to the SOS response-associated peptidase family.</text>
</comment>
<evidence type="ECO:0000256" key="1">
    <source>
        <dbReference type="ARBA" id="ARBA00008136"/>
    </source>
</evidence>
<sequence>MCGRFVDPNLRGTEHDFSELKINPIPRRFNVTPTQDVLTIDPGGVGEYARWWLIPSWFKGDNPKEWKATTFNARIEDAASKPTFRGPWKYGRCLIPAAGYYEWTGAKGSKQPHFIQSAGNEEVLWFAGLSSRWHDLLTCTIVTRAANSTVHDVHTRMPVILNSDERDAWLKGASDPEIGAGANLRHHPLAPFGIRDDGPELIEAPD</sequence>
<keyword evidence="2 8" id="KW-0645">Protease</keyword>
<dbReference type="RefSeq" id="WP_260278543.1">
    <property type="nucleotide sequence ID" value="NZ_JANAVZ010000016.1"/>
</dbReference>
<organism evidence="9 10">
    <name type="scientific">Paracoccus maritimus</name>
    <dbReference type="NCBI Taxonomy" id="2933292"/>
    <lineage>
        <taxon>Bacteria</taxon>
        <taxon>Pseudomonadati</taxon>
        <taxon>Pseudomonadota</taxon>
        <taxon>Alphaproteobacteria</taxon>
        <taxon>Rhodobacterales</taxon>
        <taxon>Paracoccaceae</taxon>
        <taxon>Paracoccus</taxon>
    </lineage>
</organism>
<keyword evidence="6" id="KW-0238">DNA-binding</keyword>
<gene>
    <name evidence="9" type="ORF">MU516_17460</name>
</gene>
<comment type="caution">
    <text evidence="9">The sequence shown here is derived from an EMBL/GenBank/DDBJ whole genome shotgun (WGS) entry which is preliminary data.</text>
</comment>
<reference evidence="9 10" key="1">
    <citation type="submission" date="2022-04" db="EMBL/GenBank/DDBJ databases">
        <title>Paracoccus sp. YLB-12 draft genome sequence.</title>
        <authorList>
            <person name="Yu L."/>
        </authorList>
    </citation>
    <scope>NUCLEOTIDE SEQUENCE [LARGE SCALE GENOMIC DNA]</scope>
    <source>
        <strain evidence="9 10">YLB-12</strain>
    </source>
</reference>
<dbReference type="Proteomes" id="UP001320702">
    <property type="component" value="Unassembled WGS sequence"/>
</dbReference>
<dbReference type="EMBL" id="JANAVZ010000016">
    <property type="protein sequence ID" value="MCT4334642.1"/>
    <property type="molecule type" value="Genomic_DNA"/>
</dbReference>
<evidence type="ECO:0000256" key="7">
    <source>
        <dbReference type="ARBA" id="ARBA00023239"/>
    </source>
</evidence>
<keyword evidence="4 8" id="KW-0378">Hydrolase</keyword>
<dbReference type="Gene3D" id="3.90.1680.10">
    <property type="entry name" value="SOS response associated peptidase-like"/>
    <property type="match status" value="1"/>
</dbReference>
<evidence type="ECO:0000313" key="10">
    <source>
        <dbReference type="Proteomes" id="UP001320702"/>
    </source>
</evidence>
<keyword evidence="3" id="KW-0227">DNA damage</keyword>
<dbReference type="InterPro" id="IPR036590">
    <property type="entry name" value="SRAP-like"/>
</dbReference>